<organism evidence="9 10">
    <name type="scientific">Pristionchus mayeri</name>
    <dbReference type="NCBI Taxonomy" id="1317129"/>
    <lineage>
        <taxon>Eukaryota</taxon>
        <taxon>Metazoa</taxon>
        <taxon>Ecdysozoa</taxon>
        <taxon>Nematoda</taxon>
        <taxon>Chromadorea</taxon>
        <taxon>Rhabditida</taxon>
        <taxon>Rhabditina</taxon>
        <taxon>Diplogasteromorpha</taxon>
        <taxon>Diplogasteroidea</taxon>
        <taxon>Neodiplogasteridae</taxon>
        <taxon>Pristionchus</taxon>
    </lineage>
</organism>
<dbReference type="Gene3D" id="3.40.50.11660">
    <property type="entry name" value="Glycosyl transferase family 10, C-terminal domain"/>
    <property type="match status" value="1"/>
</dbReference>
<dbReference type="PANTHER" id="PTHR48438">
    <property type="entry name" value="ALPHA-(1,3)-FUCOSYLTRANSFERASE C-RELATED"/>
    <property type="match status" value="1"/>
</dbReference>
<dbReference type="InterPro" id="IPR001503">
    <property type="entry name" value="Glyco_trans_10"/>
</dbReference>
<accession>A0AAN5CW35</accession>
<dbReference type="InterPro" id="IPR038577">
    <property type="entry name" value="GT10-like_C_sf"/>
</dbReference>
<comment type="caution">
    <text evidence="9">The sequence shown here is derived from an EMBL/GenBank/DDBJ whole genome shotgun (WGS) entry which is preliminary data.</text>
</comment>
<evidence type="ECO:0000256" key="2">
    <source>
        <dbReference type="ARBA" id="ARBA00004922"/>
    </source>
</evidence>
<feature type="non-terminal residue" evidence="9">
    <location>
        <position position="1"/>
    </location>
</feature>
<sequence length="111" mass="12984">SVLASHFFYLAFENTICTDYVTEKVFDRLKNNIVPVVMRRRILEGVIPSDSFIAADDFDSPKELAKYLEKVSSDELLYKRYFSWRENHAISDFDTMRTNGVCVLCSDLWKK</sequence>
<keyword evidence="7" id="KW-0472">Membrane</keyword>
<evidence type="ECO:0000313" key="9">
    <source>
        <dbReference type="EMBL" id="GMR51385.1"/>
    </source>
</evidence>
<evidence type="ECO:0000256" key="7">
    <source>
        <dbReference type="RuleBase" id="RU003832"/>
    </source>
</evidence>
<feature type="domain" description="Fucosyltransferase C-terminal" evidence="8">
    <location>
        <begin position="3"/>
        <end position="110"/>
    </location>
</feature>
<name>A0AAN5CW35_9BILA</name>
<comment type="similarity">
    <text evidence="3 7">Belongs to the glycosyltransferase 10 family.</text>
</comment>
<dbReference type="Pfam" id="PF00852">
    <property type="entry name" value="Glyco_transf_10"/>
    <property type="match status" value="1"/>
</dbReference>
<comment type="subcellular location">
    <subcellularLocation>
        <location evidence="1">Golgi apparatus membrane</location>
        <topology evidence="1">Single-pass type II membrane protein</topology>
    </subcellularLocation>
    <subcellularLocation>
        <location evidence="7">Golgi apparatus</location>
        <location evidence="7">Golgi stack membrane</location>
        <topology evidence="7">Single-pass type II membrane protein</topology>
    </subcellularLocation>
</comment>
<gene>
    <name evidence="9" type="ORF">PMAYCL1PPCAC_21581</name>
</gene>
<dbReference type="PANTHER" id="PTHR48438:SF1">
    <property type="entry name" value="ALPHA-(1,3)-FUCOSYLTRANSFERASE C-RELATED"/>
    <property type="match status" value="1"/>
</dbReference>
<keyword evidence="5 7" id="KW-0808">Transferase</keyword>
<keyword evidence="10" id="KW-1185">Reference proteome</keyword>
<dbReference type="EMBL" id="BTRK01000005">
    <property type="protein sequence ID" value="GMR51385.1"/>
    <property type="molecule type" value="Genomic_DNA"/>
</dbReference>
<dbReference type="EC" id="2.4.1.-" evidence="7"/>
<keyword evidence="6 7" id="KW-0333">Golgi apparatus</keyword>
<comment type="pathway">
    <text evidence="2">Protein modification; protein glycosylation.</text>
</comment>
<evidence type="ECO:0000256" key="3">
    <source>
        <dbReference type="ARBA" id="ARBA00008919"/>
    </source>
</evidence>
<dbReference type="GO" id="GO:0008417">
    <property type="term" value="F:fucosyltransferase activity"/>
    <property type="evidence" value="ECO:0007669"/>
    <property type="project" value="InterPro"/>
</dbReference>
<dbReference type="SUPFAM" id="SSF53756">
    <property type="entry name" value="UDP-Glycosyltransferase/glycogen phosphorylase"/>
    <property type="match status" value="1"/>
</dbReference>
<evidence type="ECO:0000256" key="5">
    <source>
        <dbReference type="ARBA" id="ARBA00022679"/>
    </source>
</evidence>
<dbReference type="GO" id="GO:0000139">
    <property type="term" value="C:Golgi membrane"/>
    <property type="evidence" value="ECO:0007669"/>
    <property type="project" value="UniProtKB-SubCell"/>
</dbReference>
<feature type="non-terminal residue" evidence="9">
    <location>
        <position position="111"/>
    </location>
</feature>
<evidence type="ECO:0000313" key="10">
    <source>
        <dbReference type="Proteomes" id="UP001328107"/>
    </source>
</evidence>
<protein>
    <recommendedName>
        <fullName evidence="7">Fucosyltransferase</fullName>
        <ecNumber evidence="7">2.4.1.-</ecNumber>
    </recommendedName>
</protein>
<dbReference type="InterPro" id="IPR055270">
    <property type="entry name" value="Glyco_tran_10_C"/>
</dbReference>
<evidence type="ECO:0000256" key="6">
    <source>
        <dbReference type="ARBA" id="ARBA00023034"/>
    </source>
</evidence>
<dbReference type="GO" id="GO:0032580">
    <property type="term" value="C:Golgi cisterna membrane"/>
    <property type="evidence" value="ECO:0007669"/>
    <property type="project" value="UniProtKB-SubCell"/>
</dbReference>
<dbReference type="Proteomes" id="UP001328107">
    <property type="component" value="Unassembled WGS sequence"/>
</dbReference>
<keyword evidence="7" id="KW-0812">Transmembrane</keyword>
<evidence type="ECO:0000259" key="8">
    <source>
        <dbReference type="Pfam" id="PF00852"/>
    </source>
</evidence>
<proteinExistence type="inferred from homology"/>
<evidence type="ECO:0000256" key="1">
    <source>
        <dbReference type="ARBA" id="ARBA00004323"/>
    </source>
</evidence>
<reference evidence="10" key="1">
    <citation type="submission" date="2022-10" db="EMBL/GenBank/DDBJ databases">
        <title>Genome assembly of Pristionchus species.</title>
        <authorList>
            <person name="Yoshida K."/>
            <person name="Sommer R.J."/>
        </authorList>
    </citation>
    <scope>NUCLEOTIDE SEQUENCE [LARGE SCALE GENOMIC DNA]</scope>
    <source>
        <strain evidence="10">RS5460</strain>
    </source>
</reference>
<keyword evidence="4 7" id="KW-0328">Glycosyltransferase</keyword>
<evidence type="ECO:0000256" key="4">
    <source>
        <dbReference type="ARBA" id="ARBA00022676"/>
    </source>
</evidence>
<dbReference type="AlphaFoldDB" id="A0AAN5CW35"/>